<dbReference type="GO" id="GO:0022857">
    <property type="term" value="F:transmembrane transporter activity"/>
    <property type="evidence" value="ECO:0007669"/>
    <property type="project" value="InterPro"/>
</dbReference>
<evidence type="ECO:0000256" key="5">
    <source>
        <dbReference type="SAM" id="Phobius"/>
    </source>
</evidence>
<keyword evidence="2 5" id="KW-0812">Transmembrane</keyword>
<dbReference type="InterPro" id="IPR036259">
    <property type="entry name" value="MFS_trans_sf"/>
</dbReference>
<dbReference type="InterPro" id="IPR005829">
    <property type="entry name" value="Sugar_transporter_CS"/>
</dbReference>
<dbReference type="InterPro" id="IPR005828">
    <property type="entry name" value="MFS_sugar_transport-like"/>
</dbReference>
<evidence type="ECO:0000256" key="3">
    <source>
        <dbReference type="ARBA" id="ARBA00022989"/>
    </source>
</evidence>
<feature type="domain" description="Major facilitator superfamily (MFS) profile" evidence="6">
    <location>
        <begin position="114"/>
        <end position="608"/>
    </location>
</feature>
<dbReference type="Proteomes" id="UP000053105">
    <property type="component" value="Unassembled WGS sequence"/>
</dbReference>
<dbReference type="PANTHER" id="PTHR48021">
    <property type="match status" value="1"/>
</dbReference>
<keyword evidence="8" id="KW-1185">Reference proteome</keyword>
<evidence type="ECO:0000259" key="6">
    <source>
        <dbReference type="PROSITE" id="PS50850"/>
    </source>
</evidence>
<dbReference type="OrthoDB" id="6133115at2759"/>
<evidence type="ECO:0000256" key="1">
    <source>
        <dbReference type="ARBA" id="ARBA00004141"/>
    </source>
</evidence>
<feature type="transmembrane region" description="Helical" evidence="5">
    <location>
        <begin position="482"/>
        <end position="504"/>
    </location>
</feature>
<reference evidence="7 8" key="1">
    <citation type="submission" date="2015-07" db="EMBL/GenBank/DDBJ databases">
        <title>The genome of Melipona quadrifasciata.</title>
        <authorList>
            <person name="Pan H."/>
            <person name="Kapheim K."/>
        </authorList>
    </citation>
    <scope>NUCLEOTIDE SEQUENCE [LARGE SCALE GENOMIC DNA]</scope>
    <source>
        <strain evidence="7">0111107301</strain>
        <tissue evidence="7">Whole body</tissue>
    </source>
</reference>
<dbReference type="InterPro" id="IPR050549">
    <property type="entry name" value="MFS_Trehalose_Transporter"/>
</dbReference>
<proteinExistence type="predicted"/>
<dbReference type="STRING" id="166423.A0A0N0BFQ3"/>
<keyword evidence="4 5" id="KW-0472">Membrane</keyword>
<dbReference type="GO" id="GO:0016020">
    <property type="term" value="C:membrane"/>
    <property type="evidence" value="ECO:0007669"/>
    <property type="project" value="UniProtKB-SubCell"/>
</dbReference>
<dbReference type="PROSITE" id="PS50850">
    <property type="entry name" value="MFS"/>
    <property type="match status" value="1"/>
</dbReference>
<comment type="subcellular location">
    <subcellularLocation>
        <location evidence="1">Membrane</location>
        <topology evidence="1">Multi-pass membrane protein</topology>
    </subcellularLocation>
</comment>
<feature type="transmembrane region" description="Helical" evidence="5">
    <location>
        <begin position="586"/>
        <end position="604"/>
    </location>
</feature>
<dbReference type="AlphaFoldDB" id="A0A0N0BFQ3"/>
<organism evidence="7 8">
    <name type="scientific">Melipona quadrifasciata</name>
    <dbReference type="NCBI Taxonomy" id="166423"/>
    <lineage>
        <taxon>Eukaryota</taxon>
        <taxon>Metazoa</taxon>
        <taxon>Ecdysozoa</taxon>
        <taxon>Arthropoda</taxon>
        <taxon>Hexapoda</taxon>
        <taxon>Insecta</taxon>
        <taxon>Pterygota</taxon>
        <taxon>Neoptera</taxon>
        <taxon>Endopterygota</taxon>
        <taxon>Hymenoptera</taxon>
        <taxon>Apocrita</taxon>
        <taxon>Aculeata</taxon>
        <taxon>Apoidea</taxon>
        <taxon>Anthophila</taxon>
        <taxon>Apidae</taxon>
        <taxon>Melipona</taxon>
    </lineage>
</organism>
<dbReference type="Gene3D" id="1.20.1250.20">
    <property type="entry name" value="MFS general substrate transporter like domains"/>
    <property type="match status" value="1"/>
</dbReference>
<accession>A0A0N0BFQ3</accession>
<name>A0A0N0BFQ3_9HYME</name>
<keyword evidence="3 5" id="KW-1133">Transmembrane helix</keyword>
<evidence type="ECO:0000256" key="4">
    <source>
        <dbReference type="ARBA" id="ARBA00023136"/>
    </source>
</evidence>
<feature type="transmembrane region" description="Helical" evidence="5">
    <location>
        <begin position="454"/>
        <end position="475"/>
    </location>
</feature>
<dbReference type="Pfam" id="PF00083">
    <property type="entry name" value="Sugar_tr"/>
    <property type="match status" value="1"/>
</dbReference>
<feature type="transmembrane region" description="Helical" evidence="5">
    <location>
        <begin position="233"/>
        <end position="251"/>
    </location>
</feature>
<dbReference type="PANTHER" id="PTHR48021:SF39">
    <property type="entry name" value="MAJOR FACILITATOR SUPERFAMILY (MFS) PROFILE DOMAIN-CONTAINING PROTEIN"/>
    <property type="match status" value="1"/>
</dbReference>
<evidence type="ECO:0000256" key="2">
    <source>
        <dbReference type="ARBA" id="ARBA00022692"/>
    </source>
</evidence>
<sequence>MEFLQGSDLGRFLEIEIVKLNSSSCFEAEEFEGQFLVRDLIQIFRMLNDCERRKAWEQAVYSAVKCNHDEYSALDMMNEEKMSPAELNGSTPEGFPTSRLRQAFPQFCAVSAKNLLMITFGSTLGFSTILIPELQKKDSEISVTMEELTWISKHLACCLPVACNKEHKHLLVANTENEELASVKEIISLSLKIGPNHKSKVSQISEGSLNLFLVPIGCFASGPVSQFLGRKRTMMLTTIPFIAAWITFYYATTAGMLFIALAMTGLTGGLLEAPVMTYVAEVTQPHLRGMLSATSTMSIILGIFTQMLGGKLGNWRIVTMINLIYPLICFAALCVVPESPYWLVVHQVKPSTHTQILNFSAKGRQKEAENALCWLRGWVSPIHVKAEFQTICQEVHKPAETKESIWKSFGKKTFYTPFLLVTSAFFIGTFGGTSTLQTYAVMIFDSLEAPVDKYTAAVFLGLAELTGTLVCVFAIHFTGKRLLTFVSVGGTGICFCLVTIYGYLNDVGAIDTKNISWIPTTLLIGAAFLSHNGIRLLPWVLAGEVFPANVRSSATGVAGSIGYVFNSIANKVYLYMVNGMSMPGTFLFYAVINFAGGVLLYFILPETEGRSLKEIEEHYAGIQSLKSRPRKEELAFKEKWAASNPAIVYDDTESKL</sequence>
<dbReference type="InterPro" id="IPR020846">
    <property type="entry name" value="MFS_dom"/>
</dbReference>
<evidence type="ECO:0000313" key="8">
    <source>
        <dbReference type="Proteomes" id="UP000053105"/>
    </source>
</evidence>
<dbReference type="SUPFAM" id="SSF103473">
    <property type="entry name" value="MFS general substrate transporter"/>
    <property type="match status" value="1"/>
</dbReference>
<gene>
    <name evidence="7" type="ORF">WN51_14468</name>
</gene>
<feature type="transmembrane region" description="Helical" evidence="5">
    <location>
        <begin position="291"/>
        <end position="309"/>
    </location>
</feature>
<evidence type="ECO:0000313" key="7">
    <source>
        <dbReference type="EMBL" id="KOX73422.1"/>
    </source>
</evidence>
<feature type="transmembrane region" description="Helical" evidence="5">
    <location>
        <begin position="414"/>
        <end position="434"/>
    </location>
</feature>
<protein>
    <submittedName>
        <fullName evidence="7">Facilitated trehalose transporter Tret1</fullName>
    </submittedName>
</protein>
<dbReference type="PROSITE" id="PS00217">
    <property type="entry name" value="SUGAR_TRANSPORT_2"/>
    <property type="match status" value="1"/>
</dbReference>
<dbReference type="EMBL" id="KQ435798">
    <property type="protein sequence ID" value="KOX73422.1"/>
    <property type="molecule type" value="Genomic_DNA"/>
</dbReference>
<feature type="transmembrane region" description="Helical" evidence="5">
    <location>
        <begin position="315"/>
        <end position="336"/>
    </location>
</feature>